<keyword evidence="2" id="KW-1185">Reference proteome</keyword>
<dbReference type="AlphaFoldDB" id="A0AAD9AW62"/>
<evidence type="ECO:0008006" key="3">
    <source>
        <dbReference type="Google" id="ProtNLM"/>
    </source>
</evidence>
<name>A0AAD9AW62_9PEZI</name>
<sequence length="101" mass="11279">MEVLKPIASSKLAIWDLPIEILQDISCSLASKDHLQWALVSRWFSSVLCQRLVPNAVARDESYAFIWASITGHLDIMRQCIDLVIDVKRSQAQRLASAGAV</sequence>
<evidence type="ECO:0000313" key="2">
    <source>
        <dbReference type="Proteomes" id="UP001243330"/>
    </source>
</evidence>
<dbReference type="InterPro" id="IPR036047">
    <property type="entry name" value="F-box-like_dom_sf"/>
</dbReference>
<dbReference type="Proteomes" id="UP001243330">
    <property type="component" value="Unassembled WGS sequence"/>
</dbReference>
<dbReference type="SUPFAM" id="SSF81383">
    <property type="entry name" value="F-box domain"/>
    <property type="match status" value="1"/>
</dbReference>
<dbReference type="EMBL" id="JAQOWY010000049">
    <property type="protein sequence ID" value="KAK1853765.1"/>
    <property type="molecule type" value="Genomic_DNA"/>
</dbReference>
<organism evidence="1 2">
    <name type="scientific">Colletotrichum chrysophilum</name>
    <dbReference type="NCBI Taxonomy" id="1836956"/>
    <lineage>
        <taxon>Eukaryota</taxon>
        <taxon>Fungi</taxon>
        <taxon>Dikarya</taxon>
        <taxon>Ascomycota</taxon>
        <taxon>Pezizomycotina</taxon>
        <taxon>Sordariomycetes</taxon>
        <taxon>Hypocreomycetidae</taxon>
        <taxon>Glomerellales</taxon>
        <taxon>Glomerellaceae</taxon>
        <taxon>Colletotrichum</taxon>
        <taxon>Colletotrichum gloeosporioides species complex</taxon>
    </lineage>
</organism>
<proteinExistence type="predicted"/>
<comment type="caution">
    <text evidence="1">The sequence shown here is derived from an EMBL/GenBank/DDBJ whole genome shotgun (WGS) entry which is preliminary data.</text>
</comment>
<evidence type="ECO:0000313" key="1">
    <source>
        <dbReference type="EMBL" id="KAK1853765.1"/>
    </source>
</evidence>
<accession>A0AAD9AW62</accession>
<reference evidence="1" key="1">
    <citation type="submission" date="2023-01" db="EMBL/GenBank/DDBJ databases">
        <title>Colletotrichum chrysophilum M932 genome sequence.</title>
        <authorList>
            <person name="Baroncelli R."/>
        </authorList>
    </citation>
    <scope>NUCLEOTIDE SEQUENCE</scope>
    <source>
        <strain evidence="1">M932</strain>
    </source>
</reference>
<gene>
    <name evidence="1" type="ORF">CCHR01_03643</name>
</gene>
<protein>
    <recommendedName>
        <fullName evidence="3">F-box domain-containing protein</fullName>
    </recommendedName>
</protein>